<evidence type="ECO:0000256" key="1">
    <source>
        <dbReference type="SAM" id="MobiDB-lite"/>
    </source>
</evidence>
<evidence type="ECO:0000313" key="4">
    <source>
        <dbReference type="Proteomes" id="UP000195402"/>
    </source>
</evidence>
<dbReference type="FunCoup" id="A0A200QFA7">
    <property type="interactions" value="1464"/>
</dbReference>
<reference evidence="3 4" key="1">
    <citation type="journal article" date="2017" name="Mol. Plant">
        <title>The Genome of Medicinal Plant Macleaya cordata Provides New Insights into Benzylisoquinoline Alkaloids Metabolism.</title>
        <authorList>
            <person name="Liu X."/>
            <person name="Liu Y."/>
            <person name="Huang P."/>
            <person name="Ma Y."/>
            <person name="Qing Z."/>
            <person name="Tang Q."/>
            <person name="Cao H."/>
            <person name="Cheng P."/>
            <person name="Zheng Y."/>
            <person name="Yuan Z."/>
            <person name="Zhou Y."/>
            <person name="Liu J."/>
            <person name="Tang Z."/>
            <person name="Zhuo Y."/>
            <person name="Zhang Y."/>
            <person name="Yu L."/>
            <person name="Huang J."/>
            <person name="Yang P."/>
            <person name="Peng Q."/>
            <person name="Zhang J."/>
            <person name="Jiang W."/>
            <person name="Zhang Z."/>
            <person name="Lin K."/>
            <person name="Ro D.K."/>
            <person name="Chen X."/>
            <person name="Xiong X."/>
            <person name="Shang Y."/>
            <person name="Huang S."/>
            <person name="Zeng J."/>
        </authorList>
    </citation>
    <scope>NUCLEOTIDE SEQUENCE [LARGE SCALE GENOMIC DNA]</scope>
    <source>
        <strain evidence="4">cv. BLH2017</strain>
        <tissue evidence="3">Root</tissue>
    </source>
</reference>
<dbReference type="InterPro" id="IPR057600">
    <property type="entry name" value="TORTIFOLIA1/SINE1-2_N"/>
</dbReference>
<feature type="region of interest" description="Disordered" evidence="1">
    <location>
        <begin position="294"/>
        <end position="360"/>
    </location>
</feature>
<sequence length="742" mass="81946">MALPKRASPTQLQNASTQTLKQRVITCLNKLSDRDTHAIATTELESIARNLSHDSFSPFLTCIYDTDSSEKAPVRKQCVRLLGFLSETHGEALSPFISKMMANIVRRLRDPDTAVRSACVDSVTTMASQINKPPFSTFLKPLMETILQEQDYNSQIGSALCLASAIEASIDPEPAQLRRLLPRLVKLLKSESFKAKPALLSLIGSIVGVGGSVSHNVLENLIPYMIEFLSSEDWSTRKAAAEAFAKLALKEKEMLSEFRSSCLAAFETRRFDKVKVVRDRMNEMVEVWKDVPDCSSNVSPSSQSKSPSSTDSSSSRNSSTTTIESPKTRRISVPTSRSPALDSSSATTITRRSPLKSCDAKSSPALFGKLDCKKQSDFPIGIAVPQSPSFIKEDLNGRDQEPMEQESNVCPKLETKRVLFSKNSDDKMQKFGALKAGSRVYPVQEDSSESNVVLSNATVDFYGNDEDTEDLSLIRKQLAQIENQQSSLFDLLQKFIGSSRHGIRSLETRVLGIEMALDGISYDLAMSSGRMSNANSAESTCCMLPGTEFLSSKFKRKTEDRYSTSKFSSPVGTPSSAAMCNMDDKDGCGESFKLQNRRLWLQGGSGFAVNPLALAEMHSQSRTSSDLNLNRIPKNISQDMPNDVVGSRVWGLTEVLECQIQHSSNNHVLRISSCINLVKVRMEFVCIQSLAWKDAREPQLLYYFEDHRVGKASIYVPDQGRQGGEELNVEIGIGSKLPYSTH</sequence>
<dbReference type="Proteomes" id="UP000195402">
    <property type="component" value="Unassembled WGS sequence"/>
</dbReference>
<dbReference type="InterPro" id="IPR016024">
    <property type="entry name" value="ARM-type_fold"/>
</dbReference>
<dbReference type="InterPro" id="IPR033337">
    <property type="entry name" value="TORTIFOLIA1/SINE1-2"/>
</dbReference>
<dbReference type="SUPFAM" id="SSF48371">
    <property type="entry name" value="ARM repeat"/>
    <property type="match status" value="1"/>
</dbReference>
<dbReference type="GO" id="GO:0005874">
    <property type="term" value="C:microtubule"/>
    <property type="evidence" value="ECO:0007669"/>
    <property type="project" value="InterPro"/>
</dbReference>
<protein>
    <submittedName>
        <fullName evidence="3">HEAT</fullName>
    </submittedName>
</protein>
<dbReference type="STRING" id="56857.A0A200QFA7"/>
<dbReference type="InterPro" id="IPR011989">
    <property type="entry name" value="ARM-like"/>
</dbReference>
<evidence type="ECO:0000313" key="3">
    <source>
        <dbReference type="EMBL" id="OVA09131.1"/>
    </source>
</evidence>
<dbReference type="AlphaFoldDB" id="A0A200QFA7"/>
<proteinExistence type="predicted"/>
<gene>
    <name evidence="3" type="ORF">BVC80_9097g229</name>
</gene>
<keyword evidence="4" id="KW-1185">Reference proteome</keyword>
<comment type="caution">
    <text evidence="3">The sequence shown here is derived from an EMBL/GenBank/DDBJ whole genome shotgun (WGS) entry which is preliminary data.</text>
</comment>
<dbReference type="OrthoDB" id="1904066at2759"/>
<feature type="domain" description="TORTIFOLIA1/SINE1-2 N-terminal" evidence="2">
    <location>
        <begin position="19"/>
        <end position="290"/>
    </location>
</feature>
<dbReference type="GO" id="GO:0008017">
    <property type="term" value="F:microtubule binding"/>
    <property type="evidence" value="ECO:0007669"/>
    <property type="project" value="InterPro"/>
</dbReference>
<dbReference type="EMBL" id="MVGT01002224">
    <property type="protein sequence ID" value="OVA09131.1"/>
    <property type="molecule type" value="Genomic_DNA"/>
</dbReference>
<feature type="compositionally biased region" description="Polar residues" evidence="1">
    <location>
        <begin position="333"/>
        <end position="351"/>
    </location>
</feature>
<feature type="compositionally biased region" description="Low complexity" evidence="1">
    <location>
        <begin position="295"/>
        <end position="325"/>
    </location>
</feature>
<dbReference type="Gene3D" id="1.25.10.10">
    <property type="entry name" value="Leucine-rich Repeat Variant"/>
    <property type="match status" value="1"/>
</dbReference>
<dbReference type="InParanoid" id="A0A200QFA7"/>
<dbReference type="PANTHER" id="PTHR31355">
    <property type="entry name" value="MICROTUBULE-ASSOCIATED PROTEIN TORTIFOLIA1"/>
    <property type="match status" value="1"/>
</dbReference>
<organism evidence="3 4">
    <name type="scientific">Macleaya cordata</name>
    <name type="common">Five-seeded plume-poppy</name>
    <name type="synonym">Bocconia cordata</name>
    <dbReference type="NCBI Taxonomy" id="56857"/>
    <lineage>
        <taxon>Eukaryota</taxon>
        <taxon>Viridiplantae</taxon>
        <taxon>Streptophyta</taxon>
        <taxon>Embryophyta</taxon>
        <taxon>Tracheophyta</taxon>
        <taxon>Spermatophyta</taxon>
        <taxon>Magnoliopsida</taxon>
        <taxon>Ranunculales</taxon>
        <taxon>Papaveraceae</taxon>
        <taxon>Papaveroideae</taxon>
        <taxon>Macleaya</taxon>
    </lineage>
</organism>
<dbReference type="FunFam" id="1.25.10.10:FF:000549">
    <property type="entry name" value="ARM repeat superfamily protein"/>
    <property type="match status" value="1"/>
</dbReference>
<accession>A0A200QFA7</accession>
<dbReference type="PANTHER" id="PTHR31355:SF8">
    <property type="entry name" value="TORTIFOLIA1-LIKE PROTEIN 3"/>
    <property type="match status" value="1"/>
</dbReference>
<dbReference type="Pfam" id="PF24714">
    <property type="entry name" value="TOR1L1_N"/>
    <property type="match status" value="1"/>
</dbReference>
<name>A0A200QFA7_MACCD</name>
<dbReference type="OMA" id="NRVQDAM"/>
<evidence type="ECO:0000259" key="2">
    <source>
        <dbReference type="Pfam" id="PF24714"/>
    </source>
</evidence>